<evidence type="ECO:0000313" key="1">
    <source>
        <dbReference type="EMBL" id="KFK38070.1"/>
    </source>
</evidence>
<evidence type="ECO:0000313" key="2">
    <source>
        <dbReference type="Proteomes" id="UP000029120"/>
    </source>
</evidence>
<gene>
    <name evidence="1" type="ordered locus">AALP_Aa3g065800</name>
</gene>
<reference evidence="2" key="1">
    <citation type="journal article" date="2015" name="Nat. Plants">
        <title>Genome expansion of Arabis alpina linked with retrotransposition and reduced symmetric DNA methylation.</title>
        <authorList>
            <person name="Willing E.M."/>
            <person name="Rawat V."/>
            <person name="Mandakova T."/>
            <person name="Maumus F."/>
            <person name="James G.V."/>
            <person name="Nordstroem K.J."/>
            <person name="Becker C."/>
            <person name="Warthmann N."/>
            <person name="Chica C."/>
            <person name="Szarzynska B."/>
            <person name="Zytnicki M."/>
            <person name="Albani M.C."/>
            <person name="Kiefer C."/>
            <person name="Bergonzi S."/>
            <person name="Castaings L."/>
            <person name="Mateos J.L."/>
            <person name="Berns M.C."/>
            <person name="Bujdoso N."/>
            <person name="Piofczyk T."/>
            <person name="de Lorenzo L."/>
            <person name="Barrero-Sicilia C."/>
            <person name="Mateos I."/>
            <person name="Piednoel M."/>
            <person name="Hagmann J."/>
            <person name="Chen-Min-Tao R."/>
            <person name="Iglesias-Fernandez R."/>
            <person name="Schuster S.C."/>
            <person name="Alonso-Blanco C."/>
            <person name="Roudier F."/>
            <person name="Carbonero P."/>
            <person name="Paz-Ares J."/>
            <person name="Davis S.J."/>
            <person name="Pecinka A."/>
            <person name="Quesneville H."/>
            <person name="Colot V."/>
            <person name="Lysak M.A."/>
            <person name="Weigel D."/>
            <person name="Coupland G."/>
            <person name="Schneeberger K."/>
        </authorList>
    </citation>
    <scope>NUCLEOTIDE SEQUENCE [LARGE SCALE GENOMIC DNA]</scope>
    <source>
        <strain evidence="2">cv. Pajares</strain>
    </source>
</reference>
<sequence length="78" mass="9066">MRQYRLQMYRSKGFDVDMKNYPGPVAYRELARVDLSKPFMASGVTGREFMEEMVDLAVERYNKTKGLTLTCESIVRSC</sequence>
<proteinExistence type="predicted"/>
<organism evidence="1 2">
    <name type="scientific">Arabis alpina</name>
    <name type="common">Alpine rock-cress</name>
    <dbReference type="NCBI Taxonomy" id="50452"/>
    <lineage>
        <taxon>Eukaryota</taxon>
        <taxon>Viridiplantae</taxon>
        <taxon>Streptophyta</taxon>
        <taxon>Embryophyta</taxon>
        <taxon>Tracheophyta</taxon>
        <taxon>Spermatophyta</taxon>
        <taxon>Magnoliopsida</taxon>
        <taxon>eudicotyledons</taxon>
        <taxon>Gunneridae</taxon>
        <taxon>Pentapetalae</taxon>
        <taxon>rosids</taxon>
        <taxon>malvids</taxon>
        <taxon>Brassicales</taxon>
        <taxon>Brassicaceae</taxon>
        <taxon>Arabideae</taxon>
        <taxon>Arabis</taxon>
    </lineage>
</organism>
<name>A0A087H7G8_ARAAL</name>
<dbReference type="AlphaFoldDB" id="A0A087H7G8"/>
<dbReference type="Gramene" id="KFK38070">
    <property type="protein sequence ID" value="KFK38070"/>
    <property type="gene ID" value="AALP_AA3G065800"/>
</dbReference>
<protein>
    <submittedName>
        <fullName evidence="1">Uncharacterized protein</fullName>
    </submittedName>
</protein>
<dbReference type="PANTHER" id="PTHR31228:SF35">
    <property type="entry name" value="CYSTATIN DOMAIN-CONTAINING PROTEIN"/>
    <property type="match status" value="1"/>
</dbReference>
<dbReference type="Proteomes" id="UP000029120">
    <property type="component" value="Chromosome 3"/>
</dbReference>
<dbReference type="PANTHER" id="PTHR31228">
    <property type="entry name" value="CYSTATIN/MONELLIN SUPERFAMILY PROTEIN"/>
    <property type="match status" value="1"/>
</dbReference>
<keyword evidence="2" id="KW-1185">Reference proteome</keyword>
<dbReference type="OrthoDB" id="1114084at2759"/>
<accession>A0A087H7G8</accession>
<dbReference type="EMBL" id="CM002871">
    <property type="protein sequence ID" value="KFK38070.1"/>
    <property type="molecule type" value="Genomic_DNA"/>
</dbReference>